<sequence length="361" mass="40475">MKTIAYYISDYGYGHATRSIAVIGALRADAAQSYQVIVCSSEKILRFMQASLIGSQDNIQYRQCVSDVGYVLQPDSIEPDLEAFQIKYFQYVEALPYEAAREADFLQTAGVDLVISDISPIAFVAAKQAKVTSVGVSNFTWYTAYSEMIDRSALQPLYEAYAAMDYFVRLEGADEPDWGTAGSTQADFFCRDVDAVEVSRILQSINPDGKRRVVYFGIGMSINVQQLAVLKLWEDDASVFIVSSNMDVKHRNVVAIPASYTESQHYVAASDFVISKPGWSTVGEAVSLRKPLLLLHRSRMNEDENTIRALRNRHPYRLVEWEQLIEGNSLDVLDREYPFADREQEGISRIAAYLKQIVGSG</sequence>
<dbReference type="GO" id="GO:0016301">
    <property type="term" value="F:kinase activity"/>
    <property type="evidence" value="ECO:0007669"/>
    <property type="project" value="UniProtKB-KW"/>
</dbReference>
<keyword evidence="1" id="KW-0418">Kinase</keyword>
<dbReference type="RefSeq" id="WP_284238120.1">
    <property type="nucleotide sequence ID" value="NZ_BSSQ01000006.1"/>
</dbReference>
<protein>
    <submittedName>
        <fullName evidence="1">Arabinose kinase</fullName>
    </submittedName>
</protein>
<keyword evidence="1" id="KW-0808">Transferase</keyword>
<accession>A0ABQ6G8Y7</accession>
<proteinExistence type="predicted"/>
<gene>
    <name evidence="1" type="ORF">MU1_17230</name>
</gene>
<dbReference type="Proteomes" id="UP001157114">
    <property type="component" value="Unassembled WGS sequence"/>
</dbReference>
<dbReference type="PANTHER" id="PTHR38134">
    <property type="entry name" value="SLR1395 PROTEIN"/>
    <property type="match status" value="1"/>
</dbReference>
<reference evidence="1 2" key="1">
    <citation type="submission" date="2023-03" db="EMBL/GenBank/DDBJ databases">
        <title>Draft genome sequence of the bacteria which degrade cell wall of Tricholomamatutake.</title>
        <authorList>
            <person name="Konishi Y."/>
            <person name="Fukuta Y."/>
            <person name="Shirasaka N."/>
        </authorList>
    </citation>
    <scope>NUCLEOTIDE SEQUENCE [LARGE SCALE GENOMIC DNA]</scope>
    <source>
        <strain evidence="2">mu1</strain>
    </source>
</reference>
<evidence type="ECO:0000313" key="1">
    <source>
        <dbReference type="EMBL" id="GLX67378.1"/>
    </source>
</evidence>
<keyword evidence="2" id="KW-1185">Reference proteome</keyword>
<dbReference type="SUPFAM" id="SSF53756">
    <property type="entry name" value="UDP-Glycosyltransferase/glycogen phosphorylase"/>
    <property type="match status" value="1"/>
</dbReference>
<dbReference type="InterPro" id="IPR053205">
    <property type="entry name" value="GHMP_kinase_L-arabinokinase"/>
</dbReference>
<dbReference type="Gene3D" id="3.40.50.2000">
    <property type="entry name" value="Glycogen Phosphorylase B"/>
    <property type="match status" value="1"/>
</dbReference>
<name>A0ABQ6G8Y7_9BACL</name>
<organism evidence="1 2">
    <name type="scientific">Paenibacillus glycanilyticus</name>
    <dbReference type="NCBI Taxonomy" id="126569"/>
    <lineage>
        <taxon>Bacteria</taxon>
        <taxon>Bacillati</taxon>
        <taxon>Bacillota</taxon>
        <taxon>Bacilli</taxon>
        <taxon>Bacillales</taxon>
        <taxon>Paenibacillaceae</taxon>
        <taxon>Paenibacillus</taxon>
    </lineage>
</organism>
<dbReference type="PANTHER" id="PTHR38134:SF2">
    <property type="entry name" value="GALACTOKINASE"/>
    <property type="match status" value="1"/>
</dbReference>
<comment type="caution">
    <text evidence="1">The sequence shown here is derived from an EMBL/GenBank/DDBJ whole genome shotgun (WGS) entry which is preliminary data.</text>
</comment>
<dbReference type="EMBL" id="BSSQ01000006">
    <property type="protein sequence ID" value="GLX67378.1"/>
    <property type="molecule type" value="Genomic_DNA"/>
</dbReference>
<evidence type="ECO:0000313" key="2">
    <source>
        <dbReference type="Proteomes" id="UP001157114"/>
    </source>
</evidence>